<gene>
    <name evidence="1" type="ORF">PXEA_LOCUS33894</name>
</gene>
<dbReference type="AlphaFoldDB" id="A0A3S5AXX4"/>
<comment type="caution">
    <text evidence="1">The sequence shown here is derived from an EMBL/GenBank/DDBJ whole genome shotgun (WGS) entry which is preliminary data.</text>
</comment>
<proteinExistence type="predicted"/>
<accession>A0A3S5AXX4</accession>
<evidence type="ECO:0000313" key="2">
    <source>
        <dbReference type="Proteomes" id="UP000784294"/>
    </source>
</evidence>
<sequence>MSPLRLDDISDDLLVPADRVEGRTCPLFEPNSGSPLQPTDLSCRSSQVAHFVESLETARFFRSPKQRLPPNPSFPSAALLATAATLGHRLSASPNMSTQLLVSRTNSDLGHMPVG</sequence>
<dbReference type="Proteomes" id="UP000784294">
    <property type="component" value="Unassembled WGS sequence"/>
</dbReference>
<organism evidence="1 2">
    <name type="scientific">Protopolystoma xenopodis</name>
    <dbReference type="NCBI Taxonomy" id="117903"/>
    <lineage>
        <taxon>Eukaryota</taxon>
        <taxon>Metazoa</taxon>
        <taxon>Spiralia</taxon>
        <taxon>Lophotrochozoa</taxon>
        <taxon>Platyhelminthes</taxon>
        <taxon>Monogenea</taxon>
        <taxon>Polyopisthocotylea</taxon>
        <taxon>Polystomatidea</taxon>
        <taxon>Polystomatidae</taxon>
        <taxon>Protopolystoma</taxon>
    </lineage>
</organism>
<reference evidence="1" key="1">
    <citation type="submission" date="2018-11" db="EMBL/GenBank/DDBJ databases">
        <authorList>
            <consortium name="Pathogen Informatics"/>
        </authorList>
    </citation>
    <scope>NUCLEOTIDE SEQUENCE</scope>
</reference>
<keyword evidence="2" id="KW-1185">Reference proteome</keyword>
<name>A0A3S5AXX4_9PLAT</name>
<protein>
    <submittedName>
        <fullName evidence="1">Uncharacterized protein</fullName>
    </submittedName>
</protein>
<dbReference type="EMBL" id="CAAALY010264990">
    <property type="protein sequence ID" value="VEL40454.1"/>
    <property type="molecule type" value="Genomic_DNA"/>
</dbReference>
<evidence type="ECO:0000313" key="1">
    <source>
        <dbReference type="EMBL" id="VEL40454.1"/>
    </source>
</evidence>